<reference evidence="1 2" key="1">
    <citation type="submission" date="2023-04" db="EMBL/GenBank/DDBJ databases">
        <title>A long-awaited taxogenomic arrangement of the family Halomonadaceae.</title>
        <authorList>
            <person name="De La Haba R."/>
            <person name="Chuvochina M."/>
            <person name="Wittouck S."/>
            <person name="Arahal D.R."/>
            <person name="Sanchez-Porro C."/>
            <person name="Hugenholtz P."/>
            <person name="Ventosa A."/>
        </authorList>
    </citation>
    <scope>NUCLEOTIDE SEQUENCE [LARGE SCALE GENOMIC DNA]</scope>
    <source>
        <strain evidence="1 2">DSM 22428</strain>
    </source>
</reference>
<gene>
    <name evidence="1" type="ORF">QC825_11200</name>
</gene>
<comment type="caution">
    <text evidence="1">The sequence shown here is derived from an EMBL/GenBank/DDBJ whole genome shotgun (WGS) entry which is preliminary data.</text>
</comment>
<dbReference type="EMBL" id="JARWAO010000006">
    <property type="protein sequence ID" value="MDR5896642.1"/>
    <property type="molecule type" value="Genomic_DNA"/>
</dbReference>
<evidence type="ECO:0000313" key="1">
    <source>
        <dbReference type="EMBL" id="MDR5896642.1"/>
    </source>
</evidence>
<name>A0ABU1GYK7_9GAMM</name>
<accession>A0ABU1GYK7</accession>
<dbReference type="CDD" id="cd00371">
    <property type="entry name" value="HMA"/>
    <property type="match status" value="1"/>
</dbReference>
<evidence type="ECO:0000313" key="2">
    <source>
        <dbReference type="Proteomes" id="UP001269375"/>
    </source>
</evidence>
<sequence length="64" mass="6917">MSLSYTLEGLNNVDDVNKATNALMMLDGVQSAEVGLHFAHIEGRTSLEKVQKALTPLGFKARQG</sequence>
<protein>
    <submittedName>
        <fullName evidence="1">Heavy metal-associated domain-containing protein</fullName>
    </submittedName>
</protein>
<keyword evidence="2" id="KW-1185">Reference proteome</keyword>
<dbReference type="SUPFAM" id="SSF55008">
    <property type="entry name" value="HMA, heavy metal-associated domain"/>
    <property type="match status" value="1"/>
</dbReference>
<dbReference type="Proteomes" id="UP001269375">
    <property type="component" value="Unassembled WGS sequence"/>
</dbReference>
<proteinExistence type="predicted"/>
<organism evidence="1 2">
    <name type="scientific">Larsenimonas suaedae</name>
    <dbReference type="NCBI Taxonomy" id="1851019"/>
    <lineage>
        <taxon>Bacteria</taxon>
        <taxon>Pseudomonadati</taxon>
        <taxon>Pseudomonadota</taxon>
        <taxon>Gammaproteobacteria</taxon>
        <taxon>Oceanospirillales</taxon>
        <taxon>Halomonadaceae</taxon>
        <taxon>Larsenimonas</taxon>
    </lineage>
</organism>
<dbReference type="RefSeq" id="WP_251590067.1">
    <property type="nucleotide sequence ID" value="NZ_JAMLJI010000001.1"/>
</dbReference>
<dbReference type="InterPro" id="IPR006121">
    <property type="entry name" value="HMA_dom"/>
</dbReference>
<dbReference type="InterPro" id="IPR036163">
    <property type="entry name" value="HMA_dom_sf"/>
</dbReference>